<organism evidence="10 11">
    <name type="scientific">Tegillarca granosa</name>
    <name type="common">Malaysian cockle</name>
    <name type="synonym">Anadara granosa</name>
    <dbReference type="NCBI Taxonomy" id="220873"/>
    <lineage>
        <taxon>Eukaryota</taxon>
        <taxon>Metazoa</taxon>
        <taxon>Spiralia</taxon>
        <taxon>Lophotrochozoa</taxon>
        <taxon>Mollusca</taxon>
        <taxon>Bivalvia</taxon>
        <taxon>Autobranchia</taxon>
        <taxon>Pteriomorphia</taxon>
        <taxon>Arcoida</taxon>
        <taxon>Arcoidea</taxon>
        <taxon>Arcidae</taxon>
        <taxon>Tegillarca</taxon>
    </lineage>
</organism>
<reference evidence="10 11" key="1">
    <citation type="submission" date="2022-12" db="EMBL/GenBank/DDBJ databases">
        <title>Chromosome-level genome of Tegillarca granosa.</title>
        <authorList>
            <person name="Kim J."/>
        </authorList>
    </citation>
    <scope>NUCLEOTIDE SEQUENCE [LARGE SCALE GENOMIC DNA]</scope>
    <source>
        <strain evidence="10">Teg-2019</strain>
        <tissue evidence="10">Adductor muscle</tissue>
    </source>
</reference>
<evidence type="ECO:0000256" key="2">
    <source>
        <dbReference type="ARBA" id="ARBA00022884"/>
    </source>
</evidence>
<keyword evidence="2 6" id="KW-0694">RNA-binding</keyword>
<feature type="domain" description="RRM" evidence="9">
    <location>
        <begin position="16"/>
        <end position="94"/>
    </location>
</feature>
<dbReference type="EMBL" id="JARBDR010000917">
    <property type="protein sequence ID" value="KAJ8303580.1"/>
    <property type="molecule type" value="Genomic_DNA"/>
</dbReference>
<dbReference type="SUPFAM" id="SSF50891">
    <property type="entry name" value="Cyclophilin-like"/>
    <property type="match status" value="1"/>
</dbReference>
<dbReference type="CDD" id="cd12347">
    <property type="entry name" value="RRM_PPIE"/>
    <property type="match status" value="1"/>
</dbReference>
<evidence type="ECO:0000313" key="10">
    <source>
        <dbReference type="EMBL" id="KAJ8303580.1"/>
    </source>
</evidence>
<dbReference type="Pfam" id="PF00160">
    <property type="entry name" value="Pro_isomerase"/>
    <property type="match status" value="1"/>
</dbReference>
<name>A0ABQ9EJ73_TEGGR</name>
<dbReference type="EC" id="5.2.1.8" evidence="1"/>
<dbReference type="InterPro" id="IPR029000">
    <property type="entry name" value="Cyclophilin-like_dom_sf"/>
</dbReference>
<accession>A0ABQ9EJ73</accession>
<keyword evidence="11" id="KW-1185">Reference proteome</keyword>
<sequence length="360" mass="40406">MIKCGKNENMTAANKRIIYVGGLAEEVDEKTLHAAFIPFGDITDINIPLDYETEKHRGFAFIEFELVEDAAAAVDNMNDSEMFGRTIRVNLAKPMKIKEGGSRAVWSDDTWLQEHAGKTLQKDGGDGEGEEETERGTKRSGEDVETTAEPVKKKSKGNPQVYMDIRIGNKSTGRIIMELRADVVPKTAENFRCLCTNEKGFGYKGSSFHRVIPQFMCQGGDFTNHNGTGGKSIYGRKFEDENFVLKHTGPGILSMANSGPNTNGSQFFLCTEKTDWLDGKHVVFGKVIEGMDVVKKMEVSKALKDIETLTFSNWMMQISIHYFTCLYLLNQWDLNRGKLQKKLPSQIAENLYDTVIMDHI</sequence>
<dbReference type="PROSITE" id="PS50102">
    <property type="entry name" value="RRM"/>
    <property type="match status" value="1"/>
</dbReference>
<evidence type="ECO:0000259" key="9">
    <source>
        <dbReference type="PROSITE" id="PS50102"/>
    </source>
</evidence>
<dbReference type="InterPro" id="IPR034168">
    <property type="entry name" value="PPIE_RRM"/>
</dbReference>
<dbReference type="Gene3D" id="2.40.100.10">
    <property type="entry name" value="Cyclophilin-like"/>
    <property type="match status" value="1"/>
</dbReference>
<keyword evidence="4" id="KW-0413">Isomerase</keyword>
<dbReference type="SUPFAM" id="SSF54928">
    <property type="entry name" value="RNA-binding domain, RBD"/>
    <property type="match status" value="1"/>
</dbReference>
<evidence type="ECO:0000259" key="8">
    <source>
        <dbReference type="PROSITE" id="PS50072"/>
    </source>
</evidence>
<comment type="caution">
    <text evidence="10">The sequence shown here is derived from an EMBL/GenBank/DDBJ whole genome shotgun (WGS) entry which is preliminary data.</text>
</comment>
<evidence type="ECO:0000313" key="11">
    <source>
        <dbReference type="Proteomes" id="UP001217089"/>
    </source>
</evidence>
<dbReference type="InterPro" id="IPR020892">
    <property type="entry name" value="Cyclophilin-type_PPIase_CS"/>
</dbReference>
<dbReference type="Proteomes" id="UP001217089">
    <property type="component" value="Unassembled WGS sequence"/>
</dbReference>
<dbReference type="CDD" id="cd01926">
    <property type="entry name" value="cyclophilin_ABH_like"/>
    <property type="match status" value="1"/>
</dbReference>
<dbReference type="InterPro" id="IPR035979">
    <property type="entry name" value="RBD_domain_sf"/>
</dbReference>
<dbReference type="InterPro" id="IPR002130">
    <property type="entry name" value="Cyclophilin-type_PPIase_dom"/>
</dbReference>
<evidence type="ECO:0000256" key="7">
    <source>
        <dbReference type="SAM" id="MobiDB-lite"/>
    </source>
</evidence>
<evidence type="ECO:0000256" key="6">
    <source>
        <dbReference type="PROSITE-ProRule" id="PRU00176"/>
    </source>
</evidence>
<keyword evidence="3" id="KW-0697">Rotamase</keyword>
<dbReference type="Gene3D" id="3.30.70.330">
    <property type="match status" value="1"/>
</dbReference>
<dbReference type="PANTHER" id="PTHR11071:SF561">
    <property type="entry name" value="PEPTIDYL-PROLYL CIS-TRANS ISOMERASE D-RELATED"/>
    <property type="match status" value="1"/>
</dbReference>
<dbReference type="InterPro" id="IPR000504">
    <property type="entry name" value="RRM_dom"/>
</dbReference>
<evidence type="ECO:0000256" key="5">
    <source>
        <dbReference type="ARBA" id="ARBA00049785"/>
    </source>
</evidence>
<evidence type="ECO:0000256" key="1">
    <source>
        <dbReference type="ARBA" id="ARBA00013194"/>
    </source>
</evidence>
<dbReference type="PROSITE" id="PS50072">
    <property type="entry name" value="CSA_PPIASE_2"/>
    <property type="match status" value="1"/>
</dbReference>
<dbReference type="PRINTS" id="PR00153">
    <property type="entry name" value="CSAPPISMRASE"/>
</dbReference>
<feature type="region of interest" description="Disordered" evidence="7">
    <location>
        <begin position="118"/>
        <end position="157"/>
    </location>
</feature>
<dbReference type="PROSITE" id="PS00170">
    <property type="entry name" value="CSA_PPIASE_1"/>
    <property type="match status" value="1"/>
</dbReference>
<evidence type="ECO:0000256" key="4">
    <source>
        <dbReference type="ARBA" id="ARBA00023235"/>
    </source>
</evidence>
<feature type="domain" description="PPIase cyclophilin-type" evidence="8">
    <location>
        <begin position="162"/>
        <end position="298"/>
    </location>
</feature>
<dbReference type="Pfam" id="PF00076">
    <property type="entry name" value="RRM_1"/>
    <property type="match status" value="1"/>
</dbReference>
<dbReference type="SMART" id="SM00360">
    <property type="entry name" value="RRM"/>
    <property type="match status" value="1"/>
</dbReference>
<evidence type="ECO:0000256" key="3">
    <source>
        <dbReference type="ARBA" id="ARBA00023110"/>
    </source>
</evidence>
<gene>
    <name evidence="10" type="ORF">KUTeg_019976</name>
</gene>
<dbReference type="InterPro" id="IPR012677">
    <property type="entry name" value="Nucleotide-bd_a/b_plait_sf"/>
</dbReference>
<protein>
    <recommendedName>
        <fullName evidence="1">peptidylprolyl isomerase</fullName>
        <ecNumber evidence="1">5.2.1.8</ecNumber>
    </recommendedName>
    <alternativeName>
        <fullName evidence="5">Cyclophilin E</fullName>
    </alternativeName>
</protein>
<proteinExistence type="predicted"/>
<dbReference type="PANTHER" id="PTHR11071">
    <property type="entry name" value="PEPTIDYL-PROLYL CIS-TRANS ISOMERASE"/>
    <property type="match status" value="1"/>
</dbReference>